<protein>
    <submittedName>
        <fullName evidence="1">Uncharacterized protein</fullName>
    </submittedName>
</protein>
<name>A0A367J7Q7_RHIST</name>
<evidence type="ECO:0000313" key="1">
    <source>
        <dbReference type="EMBL" id="RCH85946.1"/>
    </source>
</evidence>
<evidence type="ECO:0000313" key="2">
    <source>
        <dbReference type="Proteomes" id="UP000253551"/>
    </source>
</evidence>
<accession>A0A367J7Q7</accession>
<gene>
    <name evidence="1" type="ORF">CU098_008730</name>
</gene>
<dbReference type="EMBL" id="PJQM01004047">
    <property type="protein sequence ID" value="RCH85946.1"/>
    <property type="molecule type" value="Genomic_DNA"/>
</dbReference>
<dbReference type="Proteomes" id="UP000253551">
    <property type="component" value="Unassembled WGS sequence"/>
</dbReference>
<dbReference type="AlphaFoldDB" id="A0A367J7Q7"/>
<reference evidence="1 2" key="1">
    <citation type="journal article" date="2018" name="G3 (Bethesda)">
        <title>Phylogenetic and Phylogenomic Definition of Rhizopus Species.</title>
        <authorList>
            <person name="Gryganskyi A.P."/>
            <person name="Golan J."/>
            <person name="Dolatabadi S."/>
            <person name="Mondo S."/>
            <person name="Robb S."/>
            <person name="Idnurm A."/>
            <person name="Muszewska A."/>
            <person name="Steczkiewicz K."/>
            <person name="Masonjones S."/>
            <person name="Liao H.L."/>
            <person name="Gajdeczka M.T."/>
            <person name="Anike F."/>
            <person name="Vuek A."/>
            <person name="Anishchenko I.M."/>
            <person name="Voigt K."/>
            <person name="de Hoog G.S."/>
            <person name="Smith M.E."/>
            <person name="Heitman J."/>
            <person name="Vilgalys R."/>
            <person name="Stajich J.E."/>
        </authorList>
    </citation>
    <scope>NUCLEOTIDE SEQUENCE [LARGE SCALE GENOMIC DNA]</scope>
    <source>
        <strain evidence="1 2">LSU 92-RS-03</strain>
    </source>
</reference>
<comment type="caution">
    <text evidence="1">The sequence shown here is derived from an EMBL/GenBank/DDBJ whole genome shotgun (WGS) entry which is preliminary data.</text>
</comment>
<dbReference type="OrthoDB" id="2289259at2759"/>
<organism evidence="1 2">
    <name type="scientific">Rhizopus stolonifer</name>
    <name type="common">Rhizopus nigricans</name>
    <dbReference type="NCBI Taxonomy" id="4846"/>
    <lineage>
        <taxon>Eukaryota</taxon>
        <taxon>Fungi</taxon>
        <taxon>Fungi incertae sedis</taxon>
        <taxon>Mucoromycota</taxon>
        <taxon>Mucoromycotina</taxon>
        <taxon>Mucoromycetes</taxon>
        <taxon>Mucorales</taxon>
        <taxon>Mucorineae</taxon>
        <taxon>Rhizopodaceae</taxon>
        <taxon>Rhizopus</taxon>
    </lineage>
</organism>
<sequence>MRRSDRYVILDIVSHIISNMACWENENRLNESKFTSKFENILDLLFTGSGLFTRGGEGTSQSTKRMAIFNDYDSTFGRRSDTLVIGSQNDELSNIEFKKAAAQDNLVNHQQSKNIRINSCILNQVNLMTDSTDNTILYYDFIGRRGYLAQLFEYEDVYICQKLQSITIPACMLELELFRSSLKFMFVWKYHMINLDNNITLANLNKEQQFLLAEISSTISSPNSPPRNVRPVQVYLSPSNANKRTHSMFEEDQK</sequence>
<proteinExistence type="predicted"/>
<keyword evidence="2" id="KW-1185">Reference proteome</keyword>